<comment type="pathway">
    <text evidence="2">Amino-acid biosynthesis; L-valine biosynthesis; L-valine from pyruvate: step 4/4.</text>
</comment>
<dbReference type="OrthoDB" id="9805628at2"/>
<comment type="catalytic activity">
    <reaction evidence="6">
        <text>L-valine + 2-oxoglutarate = 3-methyl-2-oxobutanoate + L-glutamate</text>
        <dbReference type="Rhea" id="RHEA:24813"/>
        <dbReference type="ChEBI" id="CHEBI:11851"/>
        <dbReference type="ChEBI" id="CHEBI:16810"/>
        <dbReference type="ChEBI" id="CHEBI:29985"/>
        <dbReference type="ChEBI" id="CHEBI:57762"/>
        <dbReference type="EC" id="2.6.1.42"/>
    </reaction>
</comment>
<keyword evidence="9" id="KW-0032">Aminotransferase</keyword>
<evidence type="ECO:0000256" key="8">
    <source>
        <dbReference type="ARBA" id="ARBA00049229"/>
    </source>
</evidence>
<dbReference type="RefSeq" id="WP_129461360.1">
    <property type="nucleotide sequence ID" value="NZ_SBKN01000004.1"/>
</dbReference>
<keyword evidence="10" id="KW-1185">Reference proteome</keyword>
<evidence type="ECO:0000256" key="7">
    <source>
        <dbReference type="ARBA" id="ARBA00048798"/>
    </source>
</evidence>
<accession>A0A4Q1K9B5</accession>
<dbReference type="GO" id="GO:0046394">
    <property type="term" value="P:carboxylic acid biosynthetic process"/>
    <property type="evidence" value="ECO:0007669"/>
    <property type="project" value="UniProtKB-ARBA"/>
</dbReference>
<dbReference type="InterPro" id="IPR001544">
    <property type="entry name" value="Aminotrans_IV"/>
</dbReference>
<evidence type="ECO:0000256" key="1">
    <source>
        <dbReference type="ARBA" id="ARBA00004824"/>
    </source>
</evidence>
<sequence>MLNFNGTLTDSLPVSVYNRGLLYGDALFETVRVTAQKVHFAEDHYFRLMASMRILRMRIPANFTLEYFEEQLLSVVQTNGAFRVRMTVFRNEGGRYTPNTNTVSFFVSAEELENEQFVLNSSPCEVDLYKDFHLTKHLLSTLKTTNRLINIVGSVYAQENGLDNCLLVNEAKNVVESLNGNLFMVMGDTVTTPPLSEGCLNGIMRKQVLQIGKKIEGLHWVEAPISPFDLQKADELFYTNSIQGIQSITKYRKKEYGNTVAQQLVQALNALV</sequence>
<comment type="caution">
    <text evidence="9">The sequence shown here is derived from an EMBL/GenBank/DDBJ whole genome shotgun (WGS) entry which is preliminary data.</text>
</comment>
<evidence type="ECO:0000256" key="3">
    <source>
        <dbReference type="ARBA" id="ARBA00005072"/>
    </source>
</evidence>
<dbReference type="EC" id="2.6.1.42" evidence="5"/>
<comment type="pathway">
    <text evidence="3">Amino-acid biosynthesis; L-leucine biosynthesis; L-leucine from 3-methyl-2-oxobutanoate: step 4/4.</text>
</comment>
<dbReference type="PANTHER" id="PTHR42743:SF11">
    <property type="entry name" value="AMINODEOXYCHORISMATE LYASE"/>
    <property type="match status" value="1"/>
</dbReference>
<proteinExistence type="inferred from homology"/>
<dbReference type="InterPro" id="IPR050571">
    <property type="entry name" value="Class-IV_PLP-Dep_Aminotrnsfr"/>
</dbReference>
<evidence type="ECO:0000256" key="6">
    <source>
        <dbReference type="ARBA" id="ARBA00048212"/>
    </source>
</evidence>
<evidence type="ECO:0000256" key="4">
    <source>
        <dbReference type="ARBA" id="ARBA00009320"/>
    </source>
</evidence>
<name>A0A4Q1K9B5_9FLAO</name>
<organism evidence="9 10">
    <name type="scientific">Flavobacterium stagni</name>
    <dbReference type="NCBI Taxonomy" id="2506421"/>
    <lineage>
        <taxon>Bacteria</taxon>
        <taxon>Pseudomonadati</taxon>
        <taxon>Bacteroidota</taxon>
        <taxon>Flavobacteriia</taxon>
        <taxon>Flavobacteriales</taxon>
        <taxon>Flavobacteriaceae</taxon>
        <taxon>Flavobacterium</taxon>
    </lineage>
</organism>
<dbReference type="InterPro" id="IPR036038">
    <property type="entry name" value="Aminotransferase-like"/>
</dbReference>
<dbReference type="Gene3D" id="3.20.10.10">
    <property type="entry name" value="D-amino Acid Aminotransferase, subunit A, domain 2"/>
    <property type="match status" value="1"/>
</dbReference>
<reference evidence="10" key="1">
    <citation type="submission" date="2019-01" db="EMBL/GenBank/DDBJ databases">
        <title>Cytophagaceae bacterium strain CAR-16.</title>
        <authorList>
            <person name="Chen W.-M."/>
        </authorList>
    </citation>
    <scope>NUCLEOTIDE SEQUENCE [LARGE SCALE GENOMIC DNA]</scope>
    <source>
        <strain evidence="10">WWJ-16</strain>
    </source>
</reference>
<dbReference type="InterPro" id="IPR043131">
    <property type="entry name" value="BCAT-like_N"/>
</dbReference>
<evidence type="ECO:0000313" key="9">
    <source>
        <dbReference type="EMBL" id="RXR22473.1"/>
    </source>
</evidence>
<comment type="pathway">
    <text evidence="1">Amino-acid biosynthesis; L-isoleucine biosynthesis; L-isoleucine from 2-oxobutanoate: step 4/4.</text>
</comment>
<comment type="catalytic activity">
    <reaction evidence="7">
        <text>L-isoleucine + 2-oxoglutarate = (S)-3-methyl-2-oxopentanoate + L-glutamate</text>
        <dbReference type="Rhea" id="RHEA:24801"/>
        <dbReference type="ChEBI" id="CHEBI:16810"/>
        <dbReference type="ChEBI" id="CHEBI:29985"/>
        <dbReference type="ChEBI" id="CHEBI:35146"/>
        <dbReference type="ChEBI" id="CHEBI:58045"/>
        <dbReference type="EC" id="2.6.1.42"/>
    </reaction>
</comment>
<keyword evidence="9" id="KW-0808">Transferase</keyword>
<dbReference type="EMBL" id="SBKN01000004">
    <property type="protein sequence ID" value="RXR22473.1"/>
    <property type="molecule type" value="Genomic_DNA"/>
</dbReference>
<evidence type="ECO:0000256" key="2">
    <source>
        <dbReference type="ARBA" id="ARBA00004931"/>
    </source>
</evidence>
<dbReference type="Gene3D" id="3.30.470.10">
    <property type="match status" value="1"/>
</dbReference>
<gene>
    <name evidence="9" type="ORF">EQG61_07770</name>
</gene>
<dbReference type="CDD" id="cd00449">
    <property type="entry name" value="PLPDE_IV"/>
    <property type="match status" value="1"/>
</dbReference>
<comment type="similarity">
    <text evidence="4">Belongs to the class-IV pyridoxal-phosphate-dependent aminotransferase family.</text>
</comment>
<dbReference type="PANTHER" id="PTHR42743">
    <property type="entry name" value="AMINO-ACID AMINOTRANSFERASE"/>
    <property type="match status" value="1"/>
</dbReference>
<dbReference type="AlphaFoldDB" id="A0A4Q1K9B5"/>
<dbReference type="GO" id="GO:0004084">
    <property type="term" value="F:branched-chain-amino-acid transaminase activity"/>
    <property type="evidence" value="ECO:0007669"/>
    <property type="project" value="UniProtKB-EC"/>
</dbReference>
<dbReference type="SUPFAM" id="SSF56752">
    <property type="entry name" value="D-aminoacid aminotransferase-like PLP-dependent enzymes"/>
    <property type="match status" value="1"/>
</dbReference>
<comment type="catalytic activity">
    <reaction evidence="8">
        <text>L-leucine + 2-oxoglutarate = 4-methyl-2-oxopentanoate + L-glutamate</text>
        <dbReference type="Rhea" id="RHEA:18321"/>
        <dbReference type="ChEBI" id="CHEBI:16810"/>
        <dbReference type="ChEBI" id="CHEBI:17865"/>
        <dbReference type="ChEBI" id="CHEBI:29985"/>
        <dbReference type="ChEBI" id="CHEBI:57427"/>
        <dbReference type="EC" id="2.6.1.42"/>
    </reaction>
</comment>
<dbReference type="InterPro" id="IPR043132">
    <property type="entry name" value="BCAT-like_C"/>
</dbReference>
<dbReference type="Proteomes" id="UP000289857">
    <property type="component" value="Unassembled WGS sequence"/>
</dbReference>
<evidence type="ECO:0000256" key="5">
    <source>
        <dbReference type="ARBA" id="ARBA00013053"/>
    </source>
</evidence>
<dbReference type="Pfam" id="PF01063">
    <property type="entry name" value="Aminotran_4"/>
    <property type="match status" value="1"/>
</dbReference>
<protein>
    <recommendedName>
        <fullName evidence="5">branched-chain-amino-acid transaminase</fullName>
        <ecNumber evidence="5">2.6.1.42</ecNumber>
    </recommendedName>
</protein>
<evidence type="ECO:0000313" key="10">
    <source>
        <dbReference type="Proteomes" id="UP000289857"/>
    </source>
</evidence>